<dbReference type="PROSITE" id="PS50235">
    <property type="entry name" value="USP_3"/>
    <property type="match status" value="1"/>
</dbReference>
<dbReference type="Gene3D" id="3.90.70.10">
    <property type="entry name" value="Cysteine proteinases"/>
    <property type="match status" value="2"/>
</dbReference>
<keyword evidence="7" id="KW-1185">Reference proteome</keyword>
<dbReference type="InterPro" id="IPR028889">
    <property type="entry name" value="USP"/>
</dbReference>
<dbReference type="PROSITE" id="PS00973">
    <property type="entry name" value="USP_2"/>
    <property type="match status" value="1"/>
</dbReference>
<dbReference type="EC" id="3.4.19.12" evidence="3"/>
<dbReference type="InterPro" id="IPR050185">
    <property type="entry name" value="Ub_carboxyl-term_hydrolase"/>
</dbReference>
<name>A0A8C3LH47_CHRPC</name>
<dbReference type="CDD" id="cd02674">
    <property type="entry name" value="Peptidase_C19R"/>
    <property type="match status" value="1"/>
</dbReference>
<dbReference type="GO" id="GO:0004843">
    <property type="term" value="F:cysteine-type deubiquitinase activity"/>
    <property type="evidence" value="ECO:0007669"/>
    <property type="project" value="UniProtKB-UniRule"/>
</dbReference>
<reference evidence="6" key="1">
    <citation type="submission" date="2025-08" db="UniProtKB">
        <authorList>
            <consortium name="Ensembl"/>
        </authorList>
    </citation>
    <scope>IDENTIFICATION</scope>
</reference>
<evidence type="ECO:0000313" key="7">
    <source>
        <dbReference type="Proteomes" id="UP000694543"/>
    </source>
</evidence>
<reference evidence="6" key="2">
    <citation type="submission" date="2025-09" db="UniProtKB">
        <authorList>
            <consortium name="Ensembl"/>
        </authorList>
    </citation>
    <scope>IDENTIFICATION</scope>
</reference>
<protein>
    <recommendedName>
        <fullName evidence="3">Ubiquitin carboxyl-terminal hydrolase</fullName>
        <ecNumber evidence="3">3.4.19.12</ecNumber>
    </recommendedName>
</protein>
<dbReference type="GO" id="GO:0016579">
    <property type="term" value="P:protein deubiquitination"/>
    <property type="evidence" value="ECO:0007669"/>
    <property type="project" value="InterPro"/>
</dbReference>
<dbReference type="PANTHER" id="PTHR21646:SF20">
    <property type="entry name" value="UBIQUITIN CARBOXYL-TERMINAL HYDROLASE 43"/>
    <property type="match status" value="1"/>
</dbReference>
<comment type="similarity">
    <text evidence="3">Belongs to the peptidase C19 family.</text>
</comment>
<feature type="domain" description="USP" evidence="5">
    <location>
        <begin position="16"/>
        <end position="591"/>
    </location>
</feature>
<sequence>PARPGEEPGARPPGAQGLRNHGNTCFMNAVVQCLSNTAPLAEFLALGRYRARGARAEVTHRLAALVRALWSLEYTPRLSAEFQSIVAKHGAQFRGNAQHDALEFLLWLLDRMHEDLGSASPAPGPRTCFHAPHGYSEVCHRCAHACRSSLTCPHCRKQSNTFDPFLCISLPIPVRQTRALNVTLVLQREGGRSLRVGLAVPLLGTAAELREMVAREGDLPPQQVILAEVSPQGFLRSLDDTEELSTAGQEAPLYALQAPPETPPLAGIFPRPPCHPGVPIPPPRGFPRAWPHRAHPLPAGARPVLLLLCHVAGTGPHRARFGPPLVLWAERGASWAQLQRDVLAPLRGMMRSAVQVGPSAYLSPQDPHPLCHAAIDRALQQSPASGPPHVALTVEWDVSTKERLFGSVQQEAVQDADSVRLQQAAHQQHSCTLDECFQLYTKEEQLAPDDAWRCPHCRVLQQGTVQLRLWTLPDILIIHLKRFRQVAQRRHKLSTLVRFPLRGLDMAPHLAPGGGRWQHSLRPPRSCPPDALYDLYAVCNHHGSMQGGHYTAYCCNSLDGRWYSYDDSTVEGVREDEVSTRSAYILFYQRRNAIPAWSASSAARGSSSSAPLNHWAARLGGTKQHSAESQPAAPRPSPPCSPDLSTAQEQGGFEARPPVRGVQSRSLSVKLPPPAHCRAPPRAVPLRWSFASRPRAAPGQLQPYIPMGPVGGGSPRVPRVEQNAVLGDAAGSTQSTEPPHCTPTPRRAHSADPTGISCPKSPPRSGEQETGPPRVRQEGTPRAQHGPHSPDGIIRRSQSSACLPPRPPHPMRRSASLGRGTGGTAGIRGRERTATLRHGAVPESSF</sequence>
<dbReference type="InterPro" id="IPR018200">
    <property type="entry name" value="USP_CS"/>
</dbReference>
<evidence type="ECO:0000259" key="5">
    <source>
        <dbReference type="PROSITE" id="PS50235"/>
    </source>
</evidence>
<dbReference type="InterPro" id="IPR038765">
    <property type="entry name" value="Papain-like_cys_pep_sf"/>
</dbReference>
<dbReference type="Pfam" id="PF00443">
    <property type="entry name" value="UCH"/>
    <property type="match status" value="1"/>
</dbReference>
<comment type="catalytic activity">
    <reaction evidence="1 3">
        <text>Thiol-dependent hydrolysis of ester, thioester, amide, peptide and isopeptide bonds formed by the C-terminal Gly of ubiquitin (a 76-residue protein attached to proteins as an intracellular targeting signal).</text>
        <dbReference type="EC" id="3.4.19.12"/>
    </reaction>
</comment>
<keyword evidence="2 3" id="KW-0378">Hydrolase</keyword>
<dbReference type="FunFam" id="3.90.70.10:FF:000048">
    <property type="entry name" value="Ubiquitin carboxyl-terminal hydrolase 31"/>
    <property type="match status" value="1"/>
</dbReference>
<feature type="region of interest" description="Disordered" evidence="4">
    <location>
        <begin position="698"/>
        <end position="846"/>
    </location>
</feature>
<evidence type="ECO:0000313" key="6">
    <source>
        <dbReference type="Ensembl" id="ENSCPIP00010010131.1"/>
    </source>
</evidence>
<dbReference type="PANTHER" id="PTHR21646">
    <property type="entry name" value="UBIQUITIN CARBOXYL-TERMINAL HYDROLASE"/>
    <property type="match status" value="1"/>
</dbReference>
<dbReference type="InterPro" id="IPR001394">
    <property type="entry name" value="Peptidase_C19_UCH"/>
</dbReference>
<dbReference type="PROSITE" id="PS00972">
    <property type="entry name" value="USP_1"/>
    <property type="match status" value="1"/>
</dbReference>
<keyword evidence="3" id="KW-0645">Protease</keyword>
<accession>A0A8C3LH47</accession>
<evidence type="ECO:0000256" key="1">
    <source>
        <dbReference type="ARBA" id="ARBA00000707"/>
    </source>
</evidence>
<keyword evidence="3" id="KW-0833">Ubl conjugation pathway</keyword>
<dbReference type="AlphaFoldDB" id="A0A8C3LH47"/>
<dbReference type="SUPFAM" id="SSF54001">
    <property type="entry name" value="Cysteine proteinases"/>
    <property type="match status" value="1"/>
</dbReference>
<dbReference type="GO" id="GO:0006508">
    <property type="term" value="P:proteolysis"/>
    <property type="evidence" value="ECO:0007669"/>
    <property type="project" value="UniProtKB-KW"/>
</dbReference>
<feature type="region of interest" description="Disordered" evidence="4">
    <location>
        <begin position="621"/>
        <end position="681"/>
    </location>
</feature>
<evidence type="ECO:0000256" key="2">
    <source>
        <dbReference type="ARBA" id="ARBA00022801"/>
    </source>
</evidence>
<evidence type="ECO:0000256" key="4">
    <source>
        <dbReference type="SAM" id="MobiDB-lite"/>
    </source>
</evidence>
<dbReference type="Ensembl" id="ENSCPIT00010011945.1">
    <property type="protein sequence ID" value="ENSCPIP00010010131.1"/>
    <property type="gene ID" value="ENSCPIG00010007804.1"/>
</dbReference>
<keyword evidence="3" id="KW-0788">Thiol protease</keyword>
<organism evidence="6 7">
    <name type="scientific">Chrysolophus pictus</name>
    <name type="common">Golden pheasant</name>
    <name type="synonym">Phasianus pictus</name>
    <dbReference type="NCBI Taxonomy" id="9089"/>
    <lineage>
        <taxon>Eukaryota</taxon>
        <taxon>Metazoa</taxon>
        <taxon>Chordata</taxon>
        <taxon>Craniata</taxon>
        <taxon>Vertebrata</taxon>
        <taxon>Euteleostomi</taxon>
        <taxon>Archelosauria</taxon>
        <taxon>Archosauria</taxon>
        <taxon>Dinosauria</taxon>
        <taxon>Saurischia</taxon>
        <taxon>Theropoda</taxon>
        <taxon>Coelurosauria</taxon>
        <taxon>Aves</taxon>
        <taxon>Neognathae</taxon>
        <taxon>Galloanserae</taxon>
        <taxon>Galliformes</taxon>
        <taxon>Phasianidae</taxon>
        <taxon>Phasianinae</taxon>
        <taxon>Chrysolophus</taxon>
    </lineage>
</organism>
<proteinExistence type="inferred from homology"/>
<dbReference type="Proteomes" id="UP000694543">
    <property type="component" value="Unplaced"/>
</dbReference>
<evidence type="ECO:0000256" key="3">
    <source>
        <dbReference type="RuleBase" id="RU366025"/>
    </source>
</evidence>